<dbReference type="AlphaFoldDB" id="A0AAV8A412"/>
<dbReference type="EMBL" id="JANTQA010000015">
    <property type="protein sequence ID" value="KAJ3448513.1"/>
    <property type="molecule type" value="Genomic_DNA"/>
</dbReference>
<dbReference type="GO" id="GO:1904515">
    <property type="term" value="P:positive regulation of TORC2 signaling"/>
    <property type="evidence" value="ECO:0007669"/>
    <property type="project" value="TreeGrafter"/>
</dbReference>
<protein>
    <submittedName>
        <fullName evidence="2">Sca1 complex scaffold protein scaa</fullName>
    </submittedName>
</protein>
<dbReference type="PANTHER" id="PTHR37516">
    <property type="entry name" value="SCA1 COMPLEX SCAFFOLD PROTEIN SCAA"/>
    <property type="match status" value="1"/>
</dbReference>
<feature type="compositionally biased region" description="Basic and acidic residues" evidence="1">
    <location>
        <begin position="41"/>
        <end position="58"/>
    </location>
</feature>
<accession>A0AAV8A412</accession>
<comment type="caution">
    <text evidence="2">The sequence shown here is derived from an EMBL/GenBank/DDBJ whole genome shotgun (WGS) entry which is preliminary data.</text>
</comment>
<dbReference type="Proteomes" id="UP001146793">
    <property type="component" value="Unassembled WGS sequence"/>
</dbReference>
<evidence type="ECO:0000256" key="1">
    <source>
        <dbReference type="SAM" id="MobiDB-lite"/>
    </source>
</evidence>
<gene>
    <name evidence="2" type="ORF">M0812_00993</name>
</gene>
<feature type="region of interest" description="Disordered" evidence="1">
    <location>
        <begin position="1202"/>
        <end position="1227"/>
    </location>
</feature>
<sequence length="1227" mass="144357">MTNNSTKIQVGNCPVYLDSKGNLYDLLYNPIENYEEPQTITKEKTNNQQTENEKENEIDNENEIEKDQQKFISNDELLKNFSPKNLDKLPPFPLTKNYSTFDDFEQAVFDWKTEIEKDLGYLKPPELIGRAYSRPLYSPNSNETELLERKSSTYDRSSTGSSHEQSMLKRDTFSEKTFQLLNQNNNLFKKIQNFKNQTPQIMEGTNLVMIRKKVWDNELIPIEPDPALYMTYEEYEIALLNWEKTTRSNLKNIPMHSKEFAKKFKLLTALERERKEKERRTQEHARLFREGMIKKKKNRTILLTNTHFRWRERLDLRVINSAGNYGINALDGLMYQVYGKPFRLLKVERKIQKEMEREKGLQYEKDGLEREMEVFMQISLNQENEKSVEQLFEEKFGNSILNEKSQPYQQIKKLFIDLKNQNDTNLKMFNSPLRPLLGKFYGRILPTIEQDLKKRKSVRFNASHVDFSSAHLRRINLNQSILNKSKNCPDKINDQTVYFDMPQYQEKNELDYKKLKHLGYRKERRKIILEIEKLNFLNSLKSGYYPMIHTTDTIQKQKEFVKNIVQDSVFNIDKLIIILKKRIYFDIFEEILADYIVYDGQTRSYSEIFSNILNDNNFHLILTILKDSSSFGVHANVCYLVSEILTSNICESIFTKYIQENNFECLYYIARSLNFFTKIPQVVFPFSSEISMTAKDIINCNSSFLENCVFNHYYLTIILNCIQEKGSYLFPSGLKIVQELISTLNSTFAISCESNPIFLEKGIYKAISCRSSTISGYYLFIFLYMIKVKDKLLDKILKSPSINLFGHLKIMSKSKFAHVKLACWQILHLLKKEESWISLIYNSLIENDFLILIKDLTPPPKPEDPNQPEDRKTPFWVELITDFLTFKFNKFDALNNQKLDINDVLPKPILFFKLTNHLKGLVEQYFTNNTLNSIANVMYSLINLFSRFDSITYGSLQDNSRKNLSGRKPRLFVDLSLLNTLLTIIKNSPKELNPMKAQLLSIITKILKFERVFQEVRNNLEFWNVVLSITRDSTTDLVCSKALKLFEEVVFHHSKMIDYLKNKKLLITWMNLLNSRNLIVIINSLNTISRIFNMANRENKRLLQQKKPCRNSENSLKLIEKDIKTLVNFFQDKALFVKLNMIYKNNSIKNGGLLFVNLAKVYSQIINNPSCKKILKINLRKSEYQEGLNNFSNYFSGFQDVTNKKSKTNSKNNKSKNEKKGWRRRKN</sequence>
<proteinExistence type="predicted"/>
<feature type="region of interest" description="Disordered" evidence="1">
    <location>
        <begin position="39"/>
        <end position="58"/>
    </location>
</feature>
<evidence type="ECO:0000313" key="3">
    <source>
        <dbReference type="Proteomes" id="UP001146793"/>
    </source>
</evidence>
<dbReference type="PANTHER" id="PTHR37516:SF1">
    <property type="entry name" value="SCA1 COMPLEX SCAFFOLD PROTEIN SCAA"/>
    <property type="match status" value="1"/>
</dbReference>
<dbReference type="GO" id="GO:0005886">
    <property type="term" value="C:plasma membrane"/>
    <property type="evidence" value="ECO:0007669"/>
    <property type="project" value="TreeGrafter"/>
</dbReference>
<name>A0AAV8A412_9EUKA</name>
<dbReference type="GO" id="GO:0046579">
    <property type="term" value="P:positive regulation of Ras protein signal transduction"/>
    <property type="evidence" value="ECO:0007669"/>
    <property type="project" value="TreeGrafter"/>
</dbReference>
<reference evidence="2" key="1">
    <citation type="submission" date="2022-08" db="EMBL/GenBank/DDBJ databases">
        <title>Novel sulphate-reducing endosymbionts in the free-living metamonad Anaeramoeba.</title>
        <authorList>
            <person name="Jerlstrom-Hultqvist J."/>
            <person name="Cepicka I."/>
            <person name="Gallot-Lavallee L."/>
            <person name="Salas-Leiva D."/>
            <person name="Curtis B.A."/>
            <person name="Zahonova K."/>
            <person name="Pipaliya S."/>
            <person name="Dacks J."/>
            <person name="Roger A.J."/>
        </authorList>
    </citation>
    <scope>NUCLEOTIDE SEQUENCE</scope>
    <source>
        <strain evidence="2">Busselton2</strain>
    </source>
</reference>
<evidence type="ECO:0000313" key="2">
    <source>
        <dbReference type="EMBL" id="KAJ3448513.1"/>
    </source>
</evidence>
<feature type="region of interest" description="Disordered" evidence="1">
    <location>
        <begin position="134"/>
        <end position="168"/>
    </location>
</feature>
<dbReference type="InterPro" id="IPR037474">
    <property type="entry name" value="ScaA"/>
</dbReference>
<dbReference type="GO" id="GO:0005829">
    <property type="term" value="C:cytosol"/>
    <property type="evidence" value="ECO:0007669"/>
    <property type="project" value="TreeGrafter"/>
</dbReference>
<organism evidence="2 3">
    <name type="scientific">Anaeramoeba flamelloides</name>
    <dbReference type="NCBI Taxonomy" id="1746091"/>
    <lineage>
        <taxon>Eukaryota</taxon>
        <taxon>Metamonada</taxon>
        <taxon>Anaeramoebidae</taxon>
        <taxon>Anaeramoeba</taxon>
    </lineage>
</organism>